<accession>A0ACA9QEM5</accession>
<proteinExistence type="predicted"/>
<evidence type="ECO:0000313" key="2">
    <source>
        <dbReference type="Proteomes" id="UP000789702"/>
    </source>
</evidence>
<feature type="non-terminal residue" evidence="1">
    <location>
        <position position="1"/>
    </location>
</feature>
<reference evidence="1" key="1">
    <citation type="submission" date="2021-06" db="EMBL/GenBank/DDBJ databases">
        <authorList>
            <person name="Kallberg Y."/>
            <person name="Tangrot J."/>
            <person name="Rosling A."/>
        </authorList>
    </citation>
    <scope>NUCLEOTIDE SEQUENCE</scope>
    <source>
        <strain evidence="1">IL203A</strain>
    </source>
</reference>
<gene>
    <name evidence="1" type="ORF">DHETER_LOCUS14502</name>
</gene>
<keyword evidence="2" id="KW-1185">Reference proteome</keyword>
<protein>
    <submittedName>
        <fullName evidence="1">6654_t:CDS:1</fullName>
    </submittedName>
</protein>
<dbReference type="EMBL" id="CAJVPU010044990">
    <property type="protein sequence ID" value="CAG8748728.1"/>
    <property type="molecule type" value="Genomic_DNA"/>
</dbReference>
<organism evidence="1 2">
    <name type="scientific">Dentiscutata heterogama</name>
    <dbReference type="NCBI Taxonomy" id="1316150"/>
    <lineage>
        <taxon>Eukaryota</taxon>
        <taxon>Fungi</taxon>
        <taxon>Fungi incertae sedis</taxon>
        <taxon>Mucoromycota</taxon>
        <taxon>Glomeromycotina</taxon>
        <taxon>Glomeromycetes</taxon>
        <taxon>Diversisporales</taxon>
        <taxon>Gigasporaceae</taxon>
        <taxon>Dentiscutata</taxon>
    </lineage>
</organism>
<evidence type="ECO:0000313" key="1">
    <source>
        <dbReference type="EMBL" id="CAG8748728.1"/>
    </source>
</evidence>
<feature type="non-terminal residue" evidence="1">
    <location>
        <position position="120"/>
    </location>
</feature>
<dbReference type="Proteomes" id="UP000789702">
    <property type="component" value="Unassembled WGS sequence"/>
</dbReference>
<sequence>DEEYYIMSDDSDNIEYEINEKEIDLLKKESKNFINNWNHKDKIKQNNVVIGKPKENSNNEKTKINDDIDEDGMKYKYNETNFEDFDLLLKEENFSTQYKLKSYLRKNMNNIKSLIINIYN</sequence>
<name>A0ACA9QEM5_9GLOM</name>
<comment type="caution">
    <text evidence="1">The sequence shown here is derived from an EMBL/GenBank/DDBJ whole genome shotgun (WGS) entry which is preliminary data.</text>
</comment>